<protein>
    <submittedName>
        <fullName evidence="1">Uncharacterized protein</fullName>
    </submittedName>
</protein>
<reference evidence="1" key="1">
    <citation type="submission" date="2022-11" db="EMBL/GenBank/DDBJ databases">
        <title>Minimal conservation of predation-associated metabolite biosynthetic gene clusters underscores biosynthetic potential of Myxococcota including descriptions for ten novel species: Archangium lansinium sp. nov., Myxococcus landrumus sp. nov., Nannocystis bai.</title>
        <authorList>
            <person name="Ahearne A."/>
            <person name="Stevens C."/>
            <person name="Phillips K."/>
        </authorList>
    </citation>
    <scope>NUCLEOTIDE SEQUENCE</scope>
    <source>
        <strain evidence="1">Na p29</strain>
    </source>
</reference>
<dbReference type="EMBL" id="JAPNKE010000002">
    <property type="protein sequence ID" value="MCY1009975.1"/>
    <property type="molecule type" value="Genomic_DNA"/>
</dbReference>
<accession>A0A9X3EVB1</accession>
<dbReference type="AlphaFoldDB" id="A0A9X3EVB1"/>
<dbReference type="Proteomes" id="UP001150924">
    <property type="component" value="Unassembled WGS sequence"/>
</dbReference>
<name>A0A9X3EVB1_9BACT</name>
<keyword evidence="2" id="KW-1185">Reference proteome</keyword>
<evidence type="ECO:0000313" key="2">
    <source>
        <dbReference type="Proteomes" id="UP001150924"/>
    </source>
</evidence>
<sequence>MHHAIHPISALALFFAPAATDLKAQAAGGDALQEIEQARPDEVTVELQRVERGGLAITAHFRFQESGVLGELQLDLWNGLAEAHFSVAGVSHVRLRHVDDVEEHDQVWLSPTIHDELARGAPDVMLVFWAVLLDSRVYAQVGEWLSTLPPDPLKKNPACSVFKWGMKGVLALAGAACCSGSFGFGCATCTLGGLAAADYVDAIDCNKDCKPDCPLG</sequence>
<proteinExistence type="predicted"/>
<comment type="caution">
    <text evidence="1">The sequence shown here is derived from an EMBL/GenBank/DDBJ whole genome shotgun (WGS) entry which is preliminary data.</text>
</comment>
<evidence type="ECO:0000313" key="1">
    <source>
        <dbReference type="EMBL" id="MCY1009975.1"/>
    </source>
</evidence>
<gene>
    <name evidence="1" type="ORF">OV079_31320</name>
</gene>
<organism evidence="1 2">
    <name type="scientific">Nannocystis pusilla</name>
    <dbReference type="NCBI Taxonomy" id="889268"/>
    <lineage>
        <taxon>Bacteria</taxon>
        <taxon>Pseudomonadati</taxon>
        <taxon>Myxococcota</taxon>
        <taxon>Polyangia</taxon>
        <taxon>Nannocystales</taxon>
        <taxon>Nannocystaceae</taxon>
        <taxon>Nannocystis</taxon>
    </lineage>
</organism>
<dbReference type="RefSeq" id="WP_267772749.1">
    <property type="nucleotide sequence ID" value="NZ_JAPNKE010000002.1"/>
</dbReference>